<organism evidence="1">
    <name type="scientific">Aegilops tauschii</name>
    <name type="common">Tausch's goatgrass</name>
    <name type="synonym">Aegilops squarrosa</name>
    <dbReference type="NCBI Taxonomy" id="37682"/>
    <lineage>
        <taxon>Eukaryota</taxon>
        <taxon>Viridiplantae</taxon>
        <taxon>Streptophyta</taxon>
        <taxon>Embryophyta</taxon>
        <taxon>Tracheophyta</taxon>
        <taxon>Spermatophyta</taxon>
        <taxon>Magnoliopsida</taxon>
        <taxon>Liliopsida</taxon>
        <taxon>Poales</taxon>
        <taxon>Poaceae</taxon>
        <taxon>BOP clade</taxon>
        <taxon>Pooideae</taxon>
        <taxon>Triticodae</taxon>
        <taxon>Triticeae</taxon>
        <taxon>Triticinae</taxon>
        <taxon>Aegilops</taxon>
    </lineage>
</organism>
<accession>M8CWR8</accession>
<name>M8CWR8_AEGTA</name>
<sequence>MGAPEHALTAIPGGGAGTLAAGAPVCLQCQCCSRSNPGSCQITSCCSTFDCDPTGI</sequence>
<proteinExistence type="predicted"/>
<reference evidence="1" key="1">
    <citation type="submission" date="2015-06" db="UniProtKB">
        <authorList>
            <consortium name="EnsemblPlants"/>
        </authorList>
    </citation>
    <scope>IDENTIFICATION</scope>
</reference>
<dbReference type="AlphaFoldDB" id="M8CWR8"/>
<dbReference type="EnsemblPlants" id="EMT32152">
    <property type="protein sequence ID" value="EMT32152"/>
    <property type="gene ID" value="F775_42461"/>
</dbReference>
<protein>
    <submittedName>
        <fullName evidence="1">Uncharacterized protein</fullName>
    </submittedName>
</protein>
<evidence type="ECO:0000313" key="1">
    <source>
        <dbReference type="EnsemblPlants" id="EMT32152"/>
    </source>
</evidence>